<dbReference type="EMBL" id="JACRUL010000005">
    <property type="protein sequence ID" value="MBC5843567.1"/>
    <property type="molecule type" value="Genomic_DNA"/>
</dbReference>
<dbReference type="Gene3D" id="3.40.630.30">
    <property type="match status" value="1"/>
</dbReference>
<gene>
    <name evidence="1" type="ORF">H8R25_03830</name>
</gene>
<keyword evidence="2" id="KW-1185">Reference proteome</keyword>
<dbReference type="Proteomes" id="UP000641454">
    <property type="component" value="Unassembled WGS sequence"/>
</dbReference>
<evidence type="ECO:0000313" key="2">
    <source>
        <dbReference type="Proteomes" id="UP000641454"/>
    </source>
</evidence>
<dbReference type="SUPFAM" id="SSF55729">
    <property type="entry name" value="Acyl-CoA N-acyltransferases (Nat)"/>
    <property type="match status" value="1"/>
</dbReference>
<reference evidence="1 2" key="1">
    <citation type="submission" date="2020-08" db="EMBL/GenBank/DDBJ databases">
        <title>Description of novel Flavobacterium F-392 isolate.</title>
        <authorList>
            <person name="Saticioglu I.B."/>
            <person name="Duman M."/>
            <person name="Altun S."/>
        </authorList>
    </citation>
    <scope>NUCLEOTIDE SEQUENCE [LARGE SCALE GENOMIC DNA]</scope>
    <source>
        <strain evidence="1 2">F-392</strain>
    </source>
</reference>
<sequence>MEYLSIVKQKDISEQELLEVCKIKSVFGDYSIGSQKQWILKNLYEDDLHFLLYNDDVLVAYLNLVDVRLLINGNLWSVYGIGNVCSSKNGSGFGSKIVRKLNDFLVSVDIPGYLFCKQNLISFYSKNGWAILDCDNSNVLKNIEIKSMIFNFKENVNNIDYTGRLF</sequence>
<dbReference type="RefSeq" id="WP_187017239.1">
    <property type="nucleotide sequence ID" value="NZ_JACRUK010000005.1"/>
</dbReference>
<comment type="caution">
    <text evidence="1">The sequence shown here is derived from an EMBL/GenBank/DDBJ whole genome shotgun (WGS) entry which is preliminary data.</text>
</comment>
<dbReference type="InterPro" id="IPR016181">
    <property type="entry name" value="Acyl_CoA_acyltransferase"/>
</dbReference>
<accession>A0A923SEH5</accession>
<protein>
    <submittedName>
        <fullName evidence="1">GNAT family N-acetyltransferase</fullName>
    </submittedName>
</protein>
<organism evidence="1 2">
    <name type="scientific">Flavobacterium muglaense</name>
    <dbReference type="NCBI Taxonomy" id="2764716"/>
    <lineage>
        <taxon>Bacteria</taxon>
        <taxon>Pseudomonadati</taxon>
        <taxon>Bacteroidota</taxon>
        <taxon>Flavobacteriia</taxon>
        <taxon>Flavobacteriales</taxon>
        <taxon>Flavobacteriaceae</taxon>
        <taxon>Flavobacterium</taxon>
    </lineage>
</organism>
<proteinExistence type="predicted"/>
<evidence type="ECO:0000313" key="1">
    <source>
        <dbReference type="EMBL" id="MBC5843567.1"/>
    </source>
</evidence>
<dbReference type="AlphaFoldDB" id="A0A923SEH5"/>
<name>A0A923SEH5_9FLAO</name>